<reference evidence="1 2" key="1">
    <citation type="submission" date="2018-04" db="EMBL/GenBank/DDBJ databases">
        <title>Cupriavidus necator CR12 genome sequencing and assembly.</title>
        <authorList>
            <person name="Ben Fekih I."/>
            <person name="Mazhar H.S."/>
            <person name="Bello S.K."/>
            <person name="Rensing C."/>
        </authorList>
    </citation>
    <scope>NUCLEOTIDE SEQUENCE [LARGE SCALE GENOMIC DNA]</scope>
    <source>
        <strain evidence="1 2">CR12</strain>
    </source>
</reference>
<proteinExistence type="predicted"/>
<dbReference type="Proteomes" id="UP000253501">
    <property type="component" value="Unassembled WGS sequence"/>
</dbReference>
<sequence>MKADYRQIIEATDTDRRDLFVTTAARLGTAVQHIEKDFWVCWALDVLFNGVPQPPRILFKGGTSLSKAFSLITRFSEDIDITVFREDLGQPVQVAELAALSGKKRRVRLEEVRQAAQAHIAGPMREQFEALVQNQMPAGRYRIELDPADRDNQTILFWYPAVTADDNAYIRSAVKIEAGAKSALDPHVTASITPYVANELAHLDLAVPNVTTVAPERTFWDKVIIAHGLRQWHGHRGEIRHGGQRVTRHYYDLHSMFELAKHSGWHLRDDLANDCATHADMFFGSPDLSLDQARRGSFTLAPTENMREALEKDYQAMSGMIFGEVPVFSKVITAVEELERLVNSESQ</sequence>
<keyword evidence="1" id="KW-0808">Transferase</keyword>
<comment type="caution">
    <text evidence="1">The sequence shown here is derived from an EMBL/GenBank/DDBJ whole genome shotgun (WGS) entry which is preliminary data.</text>
</comment>
<dbReference type="InterPro" id="IPR014942">
    <property type="entry name" value="AbiEii"/>
</dbReference>
<dbReference type="AlphaFoldDB" id="A0A367P7V4"/>
<dbReference type="RefSeq" id="WP_114136430.1">
    <property type="nucleotide sequence ID" value="NZ_CP068436.1"/>
</dbReference>
<evidence type="ECO:0000313" key="1">
    <source>
        <dbReference type="EMBL" id="RCJ03265.1"/>
    </source>
</evidence>
<name>A0A367P7V4_CUPNE</name>
<evidence type="ECO:0000313" key="2">
    <source>
        <dbReference type="Proteomes" id="UP000253501"/>
    </source>
</evidence>
<gene>
    <name evidence="1" type="ORF">DDK22_38255</name>
</gene>
<dbReference type="Gene3D" id="3.10.450.620">
    <property type="entry name" value="JHP933, nucleotidyltransferase-like core domain"/>
    <property type="match status" value="1"/>
</dbReference>
<organism evidence="1 2">
    <name type="scientific">Cupriavidus necator</name>
    <name type="common">Alcaligenes eutrophus</name>
    <name type="synonym">Ralstonia eutropha</name>
    <dbReference type="NCBI Taxonomy" id="106590"/>
    <lineage>
        <taxon>Bacteria</taxon>
        <taxon>Pseudomonadati</taxon>
        <taxon>Pseudomonadota</taxon>
        <taxon>Betaproteobacteria</taxon>
        <taxon>Burkholderiales</taxon>
        <taxon>Burkholderiaceae</taxon>
        <taxon>Cupriavidus</taxon>
    </lineage>
</organism>
<accession>A0A367P7V4</accession>
<dbReference type="Pfam" id="PF08843">
    <property type="entry name" value="AbiEii"/>
    <property type="match status" value="1"/>
</dbReference>
<protein>
    <submittedName>
        <fullName evidence="1">Nucleotidyl transferase AbiEii/AbiGii toxin family protein</fullName>
    </submittedName>
</protein>
<dbReference type="EMBL" id="QDHA01000189">
    <property type="protein sequence ID" value="RCJ03265.1"/>
    <property type="molecule type" value="Genomic_DNA"/>
</dbReference>
<dbReference type="GO" id="GO:0016740">
    <property type="term" value="F:transferase activity"/>
    <property type="evidence" value="ECO:0007669"/>
    <property type="project" value="UniProtKB-KW"/>
</dbReference>